<keyword evidence="3" id="KW-1185">Reference proteome</keyword>
<feature type="compositionally biased region" description="Polar residues" evidence="1">
    <location>
        <begin position="70"/>
        <end position="88"/>
    </location>
</feature>
<sequence>MLSAQNTPVEVLGVGLKGYEQKLEYEGVPAFCRTCHLQGHDQRKLKTKGKRGRTRFDNTQGNKDNKGKDAQNQSETSTKQGNSIQNNDAQRDDGFIQVQGKETKNKRTILQSTSQTMRRKIIPRSTTLKLKWKETKIQSKKTPRYKGNILGNLKQASHKTILKKINQVEKQKKTEKGKKKNQNGLAGALMKVKSTVCVKVKQINKLREEKLELSKIRKETKKDNAIAQVH</sequence>
<proteinExistence type="predicted"/>
<accession>A0A9J5ZMQ4</accession>
<protein>
    <submittedName>
        <fullName evidence="2">Uncharacterized protein</fullName>
    </submittedName>
</protein>
<dbReference type="AlphaFoldDB" id="A0A9J5ZMQ4"/>
<gene>
    <name evidence="2" type="ORF">H5410_024700</name>
</gene>
<evidence type="ECO:0000256" key="1">
    <source>
        <dbReference type="SAM" id="MobiDB-lite"/>
    </source>
</evidence>
<evidence type="ECO:0000313" key="2">
    <source>
        <dbReference type="EMBL" id="KAG5613419.1"/>
    </source>
</evidence>
<dbReference type="Proteomes" id="UP000824120">
    <property type="component" value="Chromosome 4"/>
</dbReference>
<reference evidence="2 3" key="1">
    <citation type="submission" date="2020-09" db="EMBL/GenBank/DDBJ databases">
        <title>De no assembly of potato wild relative species, Solanum commersonii.</title>
        <authorList>
            <person name="Cho K."/>
        </authorList>
    </citation>
    <scope>NUCLEOTIDE SEQUENCE [LARGE SCALE GENOMIC DNA]</scope>
    <source>
        <strain evidence="2">LZ3.2</strain>
        <tissue evidence="2">Leaf</tissue>
    </source>
</reference>
<organism evidence="2 3">
    <name type="scientific">Solanum commersonii</name>
    <name type="common">Commerson's wild potato</name>
    <name type="synonym">Commerson's nightshade</name>
    <dbReference type="NCBI Taxonomy" id="4109"/>
    <lineage>
        <taxon>Eukaryota</taxon>
        <taxon>Viridiplantae</taxon>
        <taxon>Streptophyta</taxon>
        <taxon>Embryophyta</taxon>
        <taxon>Tracheophyta</taxon>
        <taxon>Spermatophyta</taxon>
        <taxon>Magnoliopsida</taxon>
        <taxon>eudicotyledons</taxon>
        <taxon>Gunneridae</taxon>
        <taxon>Pentapetalae</taxon>
        <taxon>asterids</taxon>
        <taxon>lamiids</taxon>
        <taxon>Solanales</taxon>
        <taxon>Solanaceae</taxon>
        <taxon>Solanoideae</taxon>
        <taxon>Solaneae</taxon>
        <taxon>Solanum</taxon>
    </lineage>
</organism>
<name>A0A9J5ZMQ4_SOLCO</name>
<comment type="caution">
    <text evidence="2">The sequence shown here is derived from an EMBL/GenBank/DDBJ whole genome shotgun (WGS) entry which is preliminary data.</text>
</comment>
<feature type="region of interest" description="Disordered" evidence="1">
    <location>
        <begin position="39"/>
        <end position="91"/>
    </location>
</feature>
<evidence type="ECO:0000313" key="3">
    <source>
        <dbReference type="Proteomes" id="UP000824120"/>
    </source>
</evidence>
<dbReference type="EMBL" id="JACXVP010000004">
    <property type="protein sequence ID" value="KAG5613419.1"/>
    <property type="molecule type" value="Genomic_DNA"/>
</dbReference>